<feature type="transmembrane region" description="Helical" evidence="4">
    <location>
        <begin position="225"/>
        <end position="248"/>
    </location>
</feature>
<feature type="transmembrane region" description="Helical" evidence="4">
    <location>
        <begin position="386"/>
        <end position="407"/>
    </location>
</feature>
<evidence type="ECO:0000313" key="7">
    <source>
        <dbReference type="Proteomes" id="UP000025061"/>
    </source>
</evidence>
<dbReference type="AlphaFoldDB" id="A0A059FNI9"/>
<evidence type="ECO:0000256" key="1">
    <source>
        <dbReference type="ARBA" id="ARBA00022692"/>
    </source>
</evidence>
<feature type="transmembrane region" description="Helical" evidence="4">
    <location>
        <begin position="268"/>
        <end position="287"/>
    </location>
</feature>
<dbReference type="Gene3D" id="1.20.1250.20">
    <property type="entry name" value="MFS general substrate transporter like domains"/>
    <property type="match status" value="1"/>
</dbReference>
<feature type="domain" description="Major facilitator superfamily (MFS) profile" evidence="5">
    <location>
        <begin position="15"/>
        <end position="408"/>
    </location>
</feature>
<dbReference type="InterPro" id="IPR020846">
    <property type="entry name" value="MFS_dom"/>
</dbReference>
<evidence type="ECO:0000256" key="4">
    <source>
        <dbReference type="SAM" id="Phobius"/>
    </source>
</evidence>
<dbReference type="Proteomes" id="UP000025061">
    <property type="component" value="Unassembled WGS sequence"/>
</dbReference>
<organism evidence="6 7">
    <name type="scientific">Hyphomonas hirschiana VP5</name>
    <dbReference type="NCBI Taxonomy" id="1280951"/>
    <lineage>
        <taxon>Bacteria</taxon>
        <taxon>Pseudomonadati</taxon>
        <taxon>Pseudomonadota</taxon>
        <taxon>Alphaproteobacteria</taxon>
        <taxon>Hyphomonadales</taxon>
        <taxon>Hyphomonadaceae</taxon>
        <taxon>Hyphomonas</taxon>
    </lineage>
</organism>
<dbReference type="RefSeq" id="WP_233351935.1">
    <property type="nucleotide sequence ID" value="NZ_ARYI01000010.1"/>
</dbReference>
<dbReference type="PROSITE" id="PS50850">
    <property type="entry name" value="MFS"/>
    <property type="match status" value="1"/>
</dbReference>
<dbReference type="GO" id="GO:0022857">
    <property type="term" value="F:transmembrane transporter activity"/>
    <property type="evidence" value="ECO:0007669"/>
    <property type="project" value="InterPro"/>
</dbReference>
<evidence type="ECO:0000259" key="5">
    <source>
        <dbReference type="PROSITE" id="PS50850"/>
    </source>
</evidence>
<feature type="transmembrane region" description="Helical" evidence="4">
    <location>
        <begin position="356"/>
        <end position="380"/>
    </location>
</feature>
<feature type="transmembrane region" description="Helical" evidence="4">
    <location>
        <begin position="182"/>
        <end position="204"/>
    </location>
</feature>
<dbReference type="InterPro" id="IPR011701">
    <property type="entry name" value="MFS"/>
</dbReference>
<accession>A0A059FNI9</accession>
<comment type="caution">
    <text evidence="6">The sequence shown here is derived from an EMBL/GenBank/DDBJ whole genome shotgun (WGS) entry which is preliminary data.</text>
</comment>
<dbReference type="PATRIC" id="fig|1280951.3.peg.2538"/>
<proteinExistence type="predicted"/>
<dbReference type="PANTHER" id="PTHR23546:SF1">
    <property type="entry name" value="MEMBRANE PROTEIN"/>
    <property type="match status" value="1"/>
</dbReference>
<sequence length="414" mass="43545">MHSTDTPLHPLTAFQRAMLMVGTVAVAAGMSINFVVVTPLTRKAGLSEMEVAGFMTLSTIIFAVMIPVWGRIADLVGRKRVMIFSLFATALTNMAFLFTLEAGLAGILTGASLLLTLTFVRAWFGLLAPGLQPAAMAAMTDATVPTNRAAGLGMIGAAMAIGSIIGPAGAAVLAPFGALAPLWGTIVFCVLVGFLIAFTLPRTVKRARNAPRPRPLSLTDTRMRPHLLFLLIYFIAIGMMQQTLAWFIEDRYRLTETLGEDAGKAAVLYTGITFACYAVASLIVQFGYINRVKPDPRKVLPIGLAMVAGGYLAADLFYELYVVYACFFVVGAGAALAIPSANALGSLSVSREEQGAAAALLAVAPPSGFIFGPMIGAWLYGVNHALPLLGAATMVGALAVYAVLVTARRPLTPG</sequence>
<feature type="transmembrane region" description="Helical" evidence="4">
    <location>
        <begin position="81"/>
        <end position="100"/>
    </location>
</feature>
<feature type="transmembrane region" description="Helical" evidence="4">
    <location>
        <begin position="17"/>
        <end position="39"/>
    </location>
</feature>
<feature type="transmembrane region" description="Helical" evidence="4">
    <location>
        <begin position="149"/>
        <end position="176"/>
    </location>
</feature>
<keyword evidence="7" id="KW-1185">Reference proteome</keyword>
<dbReference type="SUPFAM" id="SSF103473">
    <property type="entry name" value="MFS general substrate transporter"/>
    <property type="match status" value="1"/>
</dbReference>
<protein>
    <submittedName>
        <fullName evidence="6">Major facilitator family transporter</fullName>
    </submittedName>
</protein>
<keyword evidence="2 4" id="KW-1133">Transmembrane helix</keyword>
<dbReference type="InterPro" id="IPR036259">
    <property type="entry name" value="MFS_trans_sf"/>
</dbReference>
<keyword evidence="1 4" id="KW-0812">Transmembrane</keyword>
<feature type="transmembrane region" description="Helical" evidence="4">
    <location>
        <begin position="320"/>
        <end position="344"/>
    </location>
</feature>
<keyword evidence="3 4" id="KW-0472">Membrane</keyword>
<evidence type="ECO:0000313" key="6">
    <source>
        <dbReference type="EMBL" id="KCZ92071.1"/>
    </source>
</evidence>
<evidence type="ECO:0000256" key="2">
    <source>
        <dbReference type="ARBA" id="ARBA00022989"/>
    </source>
</evidence>
<reference evidence="6 7" key="1">
    <citation type="submission" date="2013-04" db="EMBL/GenBank/DDBJ databases">
        <title>Hyphomonas hirschiana VP5 Genome Sequencing.</title>
        <authorList>
            <person name="Lai Q."/>
            <person name="Shao Z."/>
        </authorList>
    </citation>
    <scope>NUCLEOTIDE SEQUENCE [LARGE SCALE GENOMIC DNA]</scope>
    <source>
        <strain evidence="6 7">VP5</strain>
    </source>
</reference>
<dbReference type="EMBL" id="ARYI01000010">
    <property type="protein sequence ID" value="KCZ92071.1"/>
    <property type="molecule type" value="Genomic_DNA"/>
</dbReference>
<evidence type="ECO:0000256" key="3">
    <source>
        <dbReference type="ARBA" id="ARBA00023136"/>
    </source>
</evidence>
<feature type="transmembrane region" description="Helical" evidence="4">
    <location>
        <begin position="51"/>
        <end position="69"/>
    </location>
</feature>
<name>A0A059FNI9_9PROT</name>
<dbReference type="Pfam" id="PF07690">
    <property type="entry name" value="MFS_1"/>
    <property type="match status" value="1"/>
</dbReference>
<gene>
    <name evidence="6" type="ORF">HHI_12599</name>
</gene>
<feature type="transmembrane region" description="Helical" evidence="4">
    <location>
        <begin position="106"/>
        <end position="128"/>
    </location>
</feature>
<dbReference type="PANTHER" id="PTHR23546">
    <property type="entry name" value="TRANSPORT PROTEIN"/>
    <property type="match status" value="1"/>
</dbReference>